<dbReference type="FunFam" id="3.40.50.10990:FF:000001">
    <property type="entry name" value="Riboflavin biosynthesis protein RibBA"/>
    <property type="match status" value="1"/>
</dbReference>
<dbReference type="InterPro" id="IPR017945">
    <property type="entry name" value="DHBP_synth_RibB-like_a/b_dom"/>
</dbReference>
<reference evidence="21 22" key="1">
    <citation type="submission" date="2021-05" db="EMBL/GenBank/DDBJ databases">
        <title>Novel Bacillus species.</title>
        <authorList>
            <person name="Liu G."/>
        </authorList>
    </citation>
    <scope>NUCLEOTIDE SEQUENCE [LARGE SCALE GENOMIC DNA]</scope>
    <source>
        <strain evidence="21 22">FJAT-49732</strain>
    </source>
</reference>
<dbReference type="Proteomes" id="UP000682713">
    <property type="component" value="Unassembled WGS sequence"/>
</dbReference>
<keyword evidence="12 19" id="KW-0460">Magnesium</keyword>
<dbReference type="HAMAP" id="MF_00179">
    <property type="entry name" value="RibA"/>
    <property type="match status" value="1"/>
</dbReference>
<evidence type="ECO:0000256" key="9">
    <source>
        <dbReference type="ARBA" id="ARBA00022741"/>
    </source>
</evidence>
<evidence type="ECO:0000256" key="3">
    <source>
        <dbReference type="ARBA" id="ARBA00002284"/>
    </source>
</evidence>
<evidence type="ECO:0000256" key="12">
    <source>
        <dbReference type="ARBA" id="ARBA00022842"/>
    </source>
</evidence>
<comment type="similarity">
    <text evidence="19">In the C-terminal section; belongs to the GTP cyclohydrolase II family.</text>
</comment>
<keyword evidence="22" id="KW-1185">Reference proteome</keyword>
<comment type="pathway">
    <text evidence="4 19">Cofactor biosynthesis; riboflavin biosynthesis; 5-amino-6-(D-ribitylamino)uracil from GTP: step 1/4.</text>
</comment>
<keyword evidence="7 19" id="KW-0686">Riboflavin biosynthesis</keyword>
<dbReference type="SUPFAM" id="SSF55821">
    <property type="entry name" value="YrdC/RibB"/>
    <property type="match status" value="1"/>
</dbReference>
<evidence type="ECO:0000256" key="5">
    <source>
        <dbReference type="ARBA" id="ARBA00004904"/>
    </source>
</evidence>
<evidence type="ECO:0000256" key="13">
    <source>
        <dbReference type="ARBA" id="ARBA00023134"/>
    </source>
</evidence>
<dbReference type="AlphaFoldDB" id="A0A942TR41"/>
<feature type="binding site" evidence="19">
    <location>
        <position position="350"/>
    </location>
    <ligand>
        <name>GTP</name>
        <dbReference type="ChEBI" id="CHEBI:37565"/>
    </ligand>
</feature>
<dbReference type="InterPro" id="IPR036144">
    <property type="entry name" value="RibA-like_sf"/>
</dbReference>
<dbReference type="GO" id="GO:0005829">
    <property type="term" value="C:cytosol"/>
    <property type="evidence" value="ECO:0007669"/>
    <property type="project" value="TreeGrafter"/>
</dbReference>
<dbReference type="GO" id="GO:0008270">
    <property type="term" value="F:zinc ion binding"/>
    <property type="evidence" value="ECO:0007669"/>
    <property type="project" value="UniProtKB-UniRule"/>
</dbReference>
<keyword evidence="8 19" id="KW-0479">Metal-binding</keyword>
<dbReference type="GO" id="GO:0008686">
    <property type="term" value="F:3,4-dihydroxy-2-butanone-4-phosphate synthase activity"/>
    <property type="evidence" value="ECO:0007669"/>
    <property type="project" value="UniProtKB-UniRule"/>
</dbReference>
<dbReference type="EC" id="4.1.99.12" evidence="19"/>
<evidence type="ECO:0000256" key="6">
    <source>
        <dbReference type="ARBA" id="ARBA00005520"/>
    </source>
</evidence>
<comment type="cofactor">
    <cofactor evidence="19">
        <name>Zn(2+)</name>
        <dbReference type="ChEBI" id="CHEBI:29105"/>
    </cofactor>
    <text evidence="19">Binds 1 zinc ion per subunit.</text>
</comment>
<dbReference type="InterPro" id="IPR000422">
    <property type="entry name" value="DHBP_synthase_RibB"/>
</dbReference>
<comment type="pathway">
    <text evidence="5 19">Cofactor biosynthesis; riboflavin biosynthesis; 2-hydroxy-3-oxobutyl phosphate from D-ribulose 5-phosphate: step 1/1.</text>
</comment>
<dbReference type="PANTHER" id="PTHR21327">
    <property type="entry name" value="GTP CYCLOHYDROLASE II-RELATED"/>
    <property type="match status" value="1"/>
</dbReference>
<dbReference type="SUPFAM" id="SSF142695">
    <property type="entry name" value="RibA-like"/>
    <property type="match status" value="1"/>
</dbReference>
<keyword evidence="10 19" id="KW-0378">Hydrolase</keyword>
<evidence type="ECO:0000256" key="15">
    <source>
        <dbReference type="ARBA" id="ARBA00023239"/>
    </source>
</evidence>
<dbReference type="Gene3D" id="3.90.870.10">
    <property type="entry name" value="DHBP synthase"/>
    <property type="match status" value="1"/>
</dbReference>
<keyword evidence="13 19" id="KW-0342">GTP-binding</keyword>
<dbReference type="InterPro" id="IPR016299">
    <property type="entry name" value="Riboflavin_synth_RibBA"/>
</dbReference>
<evidence type="ECO:0000256" key="14">
    <source>
        <dbReference type="ARBA" id="ARBA00023211"/>
    </source>
</evidence>
<evidence type="ECO:0000256" key="7">
    <source>
        <dbReference type="ARBA" id="ARBA00022619"/>
    </source>
</evidence>
<feature type="binding site" evidence="19">
    <location>
        <position position="268"/>
    </location>
    <ligand>
        <name>Zn(2+)</name>
        <dbReference type="ChEBI" id="CHEBI:29105"/>
        <note>catalytic</note>
    </ligand>
</feature>
<feature type="domain" description="GTP cyclohydrolase II" evidence="20">
    <location>
        <begin position="206"/>
        <end position="371"/>
    </location>
</feature>
<comment type="cofactor">
    <cofactor evidence="2">
        <name>Mn(2+)</name>
        <dbReference type="ChEBI" id="CHEBI:29035"/>
    </cofactor>
</comment>
<comment type="similarity">
    <text evidence="6 19">In the N-terminal section; belongs to the DHBP synthase family.</text>
</comment>
<proteinExistence type="inferred from homology"/>
<comment type="cofactor">
    <cofactor evidence="19">
        <name>Mg(2+)</name>
        <dbReference type="ChEBI" id="CHEBI:18420"/>
    </cofactor>
    <cofactor evidence="19">
        <name>Mn(2+)</name>
        <dbReference type="ChEBI" id="CHEBI:29035"/>
    </cofactor>
    <text evidence="19">Binds 2 divalent metal cations per subunit. Magnesium or manganese.</text>
</comment>
<feature type="site" description="Essential for DHBP synthase activity" evidence="19">
    <location>
        <position position="124"/>
    </location>
</feature>
<evidence type="ECO:0000256" key="18">
    <source>
        <dbReference type="ARBA" id="ARBA00049295"/>
    </source>
</evidence>
<evidence type="ECO:0000256" key="4">
    <source>
        <dbReference type="ARBA" id="ARBA00004853"/>
    </source>
</evidence>
<feature type="active site" description="Nucleophile; for GTP cyclohydrolase activity" evidence="19">
    <location>
        <position position="329"/>
    </location>
</feature>
<comment type="caution">
    <text evidence="19">Lacks conserved residue(s) required for the propagation of feature annotation.</text>
</comment>
<keyword evidence="11 19" id="KW-0862">Zinc</keyword>
<dbReference type="HAMAP" id="MF_01283">
    <property type="entry name" value="RibBA"/>
    <property type="match status" value="1"/>
</dbReference>
<feature type="binding site" evidence="19">
    <location>
        <begin position="138"/>
        <end position="142"/>
    </location>
    <ligand>
        <name>D-ribulose 5-phosphate</name>
        <dbReference type="ChEBI" id="CHEBI:58121"/>
    </ligand>
</feature>
<dbReference type="NCBIfam" id="TIGR00505">
    <property type="entry name" value="ribA"/>
    <property type="match status" value="1"/>
</dbReference>
<feature type="binding site" evidence="19">
    <location>
        <begin position="26"/>
        <end position="27"/>
    </location>
    <ligand>
        <name>D-ribulose 5-phosphate</name>
        <dbReference type="ChEBI" id="CHEBI:58121"/>
    </ligand>
</feature>
<keyword evidence="15 19" id="KW-0456">Lyase</keyword>
<dbReference type="Pfam" id="PF00926">
    <property type="entry name" value="DHBP_synthase"/>
    <property type="match status" value="1"/>
</dbReference>
<feature type="region of interest" description="GTP cyclohydrolase II" evidence="19">
    <location>
        <begin position="200"/>
        <end position="396"/>
    </location>
</feature>
<feature type="binding site" evidence="19">
    <location>
        <position position="266"/>
    </location>
    <ligand>
        <name>Zn(2+)</name>
        <dbReference type="ChEBI" id="CHEBI:29105"/>
        <note>catalytic</note>
    </ligand>
</feature>
<feature type="binding site" evidence="19">
    <location>
        <position position="315"/>
    </location>
    <ligand>
        <name>GTP</name>
        <dbReference type="ChEBI" id="CHEBI:37565"/>
    </ligand>
</feature>
<comment type="function">
    <text evidence="3 19">Catalyzes the conversion of D-ribulose 5-phosphate to formate and 3,4-dihydroxy-2-butanone 4-phosphate.</text>
</comment>
<feature type="binding site" evidence="19">
    <location>
        <position position="355"/>
    </location>
    <ligand>
        <name>GTP</name>
        <dbReference type="ChEBI" id="CHEBI:37565"/>
    </ligand>
</feature>
<evidence type="ECO:0000313" key="22">
    <source>
        <dbReference type="Proteomes" id="UP000682713"/>
    </source>
</evidence>
<evidence type="ECO:0000256" key="19">
    <source>
        <dbReference type="HAMAP-Rule" id="MF_01283"/>
    </source>
</evidence>
<dbReference type="PIRSF" id="PIRSF001259">
    <property type="entry name" value="RibA"/>
    <property type="match status" value="1"/>
</dbReference>
<evidence type="ECO:0000313" key="21">
    <source>
        <dbReference type="EMBL" id="MBS4201803.1"/>
    </source>
</evidence>
<name>A0A942TR41_9BACI</name>
<evidence type="ECO:0000256" key="1">
    <source>
        <dbReference type="ARBA" id="ARBA00000141"/>
    </source>
</evidence>
<dbReference type="EMBL" id="JAGYPJ010000001">
    <property type="protein sequence ID" value="MBS4201803.1"/>
    <property type="molecule type" value="Genomic_DNA"/>
</dbReference>
<dbReference type="NCBIfam" id="TIGR00506">
    <property type="entry name" value="ribB"/>
    <property type="match status" value="1"/>
</dbReference>
<dbReference type="GO" id="GO:0005525">
    <property type="term" value="F:GTP binding"/>
    <property type="evidence" value="ECO:0007669"/>
    <property type="project" value="UniProtKB-KW"/>
</dbReference>
<sequence length="396" mass="44324">MFNTIEEAIDDLKKGKIIIVVDDEDRENEGDFFVLGDYATPENINFMARHGRGLICTPITEQLAKQLKLTPMVDENTDNHQTAFTVSIDHKNTKTGISAFERSETITNLLNSESIGEDFRRPGHIFPLVAKENGVLKRQGHTEAAVDFANLCSASPVGVICEIMSDNGEMARVPELIKLSNEFNLKLVTISDLATYRYKHDQLVKREASVKLPTSFGEFQMIGYSNQIDGEDHVAILKGSVGKDDVPLVRIHSECLTGDIFHSKRCDCGPQLVQSLAMIEEAGQGVILYMSQEGRGIGLINKLKTYELQEQGYDTVEANVKLGFPPEMREYGLCAQMLRDLGISQVRLMTNNPEKIESLTKYGIKVVERVPIEIPAVEENKQYLMTKKEKMNHILA</sequence>
<dbReference type="EC" id="3.5.4.25" evidence="19"/>
<gene>
    <name evidence="19" type="primary">ribBA</name>
    <name evidence="21" type="ORF">KHA93_19550</name>
</gene>
<dbReference type="CDD" id="cd00641">
    <property type="entry name" value="GTP_cyclohydro2"/>
    <property type="match status" value="1"/>
</dbReference>
<feature type="binding site" evidence="19">
    <location>
        <position position="27"/>
    </location>
    <ligand>
        <name>Mg(2+)</name>
        <dbReference type="ChEBI" id="CHEBI:18420"/>
        <label>2</label>
    </ligand>
</feature>
<dbReference type="GO" id="GO:0030145">
    <property type="term" value="F:manganese ion binding"/>
    <property type="evidence" value="ECO:0007669"/>
    <property type="project" value="UniProtKB-UniRule"/>
</dbReference>
<dbReference type="GO" id="GO:0003935">
    <property type="term" value="F:GTP cyclohydrolase II activity"/>
    <property type="evidence" value="ECO:0007669"/>
    <property type="project" value="UniProtKB-UniRule"/>
</dbReference>
<evidence type="ECO:0000256" key="17">
    <source>
        <dbReference type="ARBA" id="ARBA00043932"/>
    </source>
</evidence>
<evidence type="ECO:0000256" key="16">
    <source>
        <dbReference type="ARBA" id="ARBA00023268"/>
    </source>
</evidence>
<feature type="binding site" evidence="19">
    <location>
        <position position="162"/>
    </location>
    <ligand>
        <name>D-ribulose 5-phosphate</name>
        <dbReference type="ChEBI" id="CHEBI:58121"/>
    </ligand>
</feature>
<dbReference type="NCBIfam" id="NF001591">
    <property type="entry name" value="PRK00393.1"/>
    <property type="match status" value="1"/>
</dbReference>
<dbReference type="PANTHER" id="PTHR21327:SF18">
    <property type="entry name" value="3,4-DIHYDROXY-2-BUTANONE 4-PHOSPHATE SYNTHASE"/>
    <property type="match status" value="1"/>
</dbReference>
<evidence type="ECO:0000256" key="11">
    <source>
        <dbReference type="ARBA" id="ARBA00022833"/>
    </source>
</evidence>
<dbReference type="NCBIfam" id="NF006803">
    <property type="entry name" value="PRK09311.1"/>
    <property type="match status" value="1"/>
</dbReference>
<accession>A0A942TR41</accession>
<feature type="binding site" evidence="19">
    <location>
        <begin position="293"/>
        <end position="295"/>
    </location>
    <ligand>
        <name>GTP</name>
        <dbReference type="ChEBI" id="CHEBI:37565"/>
    </ligand>
</feature>
<dbReference type="Gene3D" id="3.40.50.10990">
    <property type="entry name" value="GTP cyclohydrolase II"/>
    <property type="match status" value="1"/>
</dbReference>
<dbReference type="RefSeq" id="WP_213112240.1">
    <property type="nucleotide sequence ID" value="NZ_JAGYPJ010000001.1"/>
</dbReference>
<organism evidence="21 22">
    <name type="scientific">Lederbergia citrisecunda</name>
    <dbReference type="NCBI Taxonomy" id="2833583"/>
    <lineage>
        <taxon>Bacteria</taxon>
        <taxon>Bacillati</taxon>
        <taxon>Bacillota</taxon>
        <taxon>Bacilli</taxon>
        <taxon>Bacillales</taxon>
        <taxon>Bacillaceae</taxon>
        <taxon>Lederbergia</taxon>
    </lineage>
</organism>
<dbReference type="GO" id="GO:0009231">
    <property type="term" value="P:riboflavin biosynthetic process"/>
    <property type="evidence" value="ECO:0007669"/>
    <property type="project" value="UniProtKB-UniRule"/>
</dbReference>
<feature type="binding site" evidence="19">
    <location>
        <position position="255"/>
    </location>
    <ligand>
        <name>Zn(2+)</name>
        <dbReference type="ChEBI" id="CHEBI:29105"/>
        <note>catalytic</note>
    </ligand>
</feature>
<comment type="caution">
    <text evidence="21">The sequence shown here is derived from an EMBL/GenBank/DDBJ whole genome shotgun (WGS) entry which is preliminary data.</text>
</comment>
<evidence type="ECO:0000256" key="8">
    <source>
        <dbReference type="ARBA" id="ARBA00022723"/>
    </source>
</evidence>
<dbReference type="InterPro" id="IPR000926">
    <property type="entry name" value="RibA"/>
</dbReference>
<evidence type="ECO:0000256" key="10">
    <source>
        <dbReference type="ARBA" id="ARBA00022801"/>
    </source>
</evidence>
<dbReference type="InterPro" id="IPR032677">
    <property type="entry name" value="GTP_cyclohydro_II"/>
</dbReference>
<dbReference type="FunFam" id="3.90.870.10:FF:000001">
    <property type="entry name" value="Riboflavin biosynthesis protein RibBA"/>
    <property type="match status" value="1"/>
</dbReference>
<comment type="function">
    <text evidence="17 19">Catalyzes the conversion of GTP to 2,5-diamino-6-ribosylamino-4(3H)-pyrimidinone 5'-phosphate (DARP), formate and pyrophosphate.</text>
</comment>
<feature type="binding site" evidence="19">
    <location>
        <begin position="250"/>
        <end position="254"/>
    </location>
    <ligand>
        <name>GTP</name>
        <dbReference type="ChEBI" id="CHEBI:37565"/>
    </ligand>
</feature>
<evidence type="ECO:0000256" key="2">
    <source>
        <dbReference type="ARBA" id="ARBA00001936"/>
    </source>
</evidence>
<evidence type="ECO:0000259" key="20">
    <source>
        <dbReference type="Pfam" id="PF00925"/>
    </source>
</evidence>
<feature type="binding site" evidence="19">
    <location>
        <position position="141"/>
    </location>
    <ligand>
        <name>Mg(2+)</name>
        <dbReference type="ChEBI" id="CHEBI:18420"/>
        <label>2</label>
    </ligand>
</feature>
<keyword evidence="9 19" id="KW-0547">Nucleotide-binding</keyword>
<keyword evidence="14 19" id="KW-0464">Manganese</keyword>
<feature type="binding site" evidence="19">
    <location>
        <position position="31"/>
    </location>
    <ligand>
        <name>D-ribulose 5-phosphate</name>
        <dbReference type="ChEBI" id="CHEBI:58121"/>
    </ligand>
</feature>
<protein>
    <recommendedName>
        <fullName evidence="19">Riboflavin biosynthesis protein RibBA</fullName>
    </recommendedName>
    <domain>
        <recommendedName>
            <fullName evidence="19">3,4-dihydroxy-2-butanone 4-phosphate synthase</fullName>
            <shortName evidence="19">DHBP synthase</shortName>
            <ecNumber evidence="19">4.1.99.12</ecNumber>
        </recommendedName>
    </domain>
    <domain>
        <recommendedName>
            <fullName evidence="19">GTP cyclohydrolase-2</fullName>
            <ecNumber evidence="19">3.5.4.25</ecNumber>
        </recommendedName>
        <alternativeName>
            <fullName evidence="19">GTP cyclohydrolase II</fullName>
        </alternativeName>
    </domain>
</protein>
<comment type="catalytic activity">
    <reaction evidence="1 19">
        <text>D-ribulose 5-phosphate = (2S)-2-hydroxy-3-oxobutyl phosphate + formate + H(+)</text>
        <dbReference type="Rhea" id="RHEA:18457"/>
        <dbReference type="ChEBI" id="CHEBI:15378"/>
        <dbReference type="ChEBI" id="CHEBI:15740"/>
        <dbReference type="ChEBI" id="CHEBI:58121"/>
        <dbReference type="ChEBI" id="CHEBI:58830"/>
        <dbReference type="EC" id="4.1.99.12"/>
    </reaction>
</comment>
<feature type="binding site" evidence="19">
    <location>
        <position position="27"/>
    </location>
    <ligand>
        <name>Mg(2+)</name>
        <dbReference type="ChEBI" id="CHEBI:18420"/>
        <label>1</label>
    </ligand>
</feature>
<dbReference type="GO" id="GO:0000287">
    <property type="term" value="F:magnesium ion binding"/>
    <property type="evidence" value="ECO:0007669"/>
    <property type="project" value="UniProtKB-UniRule"/>
</dbReference>
<comment type="catalytic activity">
    <reaction evidence="18 19">
        <text>GTP + 4 H2O = 2,5-diamino-6-hydroxy-4-(5-phosphoribosylamino)-pyrimidine + formate + 2 phosphate + 3 H(+)</text>
        <dbReference type="Rhea" id="RHEA:23704"/>
        <dbReference type="ChEBI" id="CHEBI:15377"/>
        <dbReference type="ChEBI" id="CHEBI:15378"/>
        <dbReference type="ChEBI" id="CHEBI:15740"/>
        <dbReference type="ChEBI" id="CHEBI:37565"/>
        <dbReference type="ChEBI" id="CHEBI:43474"/>
        <dbReference type="ChEBI" id="CHEBI:58614"/>
        <dbReference type="EC" id="3.5.4.25"/>
    </reaction>
</comment>
<keyword evidence="16 19" id="KW-0511">Multifunctional enzyme</keyword>
<feature type="region of interest" description="DHBP synthase" evidence="19">
    <location>
        <begin position="1"/>
        <end position="199"/>
    </location>
</feature>
<dbReference type="Pfam" id="PF00925">
    <property type="entry name" value="GTP_cyclohydro2"/>
    <property type="match status" value="1"/>
</dbReference>
<feature type="site" description="Essential for DHBP synthase activity" evidence="19">
    <location>
        <position position="162"/>
    </location>
</feature>
<dbReference type="HAMAP" id="MF_00180">
    <property type="entry name" value="RibB"/>
    <property type="match status" value="1"/>
</dbReference>
<feature type="binding site" evidence="19">
    <location>
        <position position="271"/>
    </location>
    <ligand>
        <name>GTP</name>
        <dbReference type="ChEBI" id="CHEBI:37565"/>
    </ligand>
</feature>